<organism evidence="2 3">
    <name type="scientific">Pristionchus mayeri</name>
    <dbReference type="NCBI Taxonomy" id="1317129"/>
    <lineage>
        <taxon>Eukaryota</taxon>
        <taxon>Metazoa</taxon>
        <taxon>Ecdysozoa</taxon>
        <taxon>Nematoda</taxon>
        <taxon>Chromadorea</taxon>
        <taxon>Rhabditida</taxon>
        <taxon>Rhabditina</taxon>
        <taxon>Diplogasteromorpha</taxon>
        <taxon>Diplogasteroidea</taxon>
        <taxon>Neodiplogasteridae</taxon>
        <taxon>Pristionchus</taxon>
    </lineage>
</organism>
<feature type="non-terminal residue" evidence="2">
    <location>
        <position position="1"/>
    </location>
</feature>
<dbReference type="AlphaFoldDB" id="A0AAN5CAH8"/>
<dbReference type="Gene3D" id="3.90.1300.10">
    <property type="entry name" value="Amidase signature (AS) domain"/>
    <property type="match status" value="1"/>
</dbReference>
<dbReference type="PANTHER" id="PTHR45847:SF10">
    <property type="entry name" value="FATTY ACID AMIDE HYDROLASE 1"/>
    <property type="match status" value="1"/>
</dbReference>
<dbReference type="EMBL" id="BTRK01000001">
    <property type="protein sequence ID" value="GMR33966.1"/>
    <property type="molecule type" value="Genomic_DNA"/>
</dbReference>
<proteinExistence type="predicted"/>
<sequence>QQLALLMAKIAQRQAEREQSLAWARRETEKIGEETRREIGAMYFRELLGGYSNIRSTKRWRMEDTTSASLRSGCVSCTEAVVTYLGLSLTAHEKTNCVTMYIRDCLDEARKLHSRREAWEELPPLFGLPVSIKESIGVRGTDKTAGYAGGIGFPSSRDAPTVEMLRQLGAIPFVKTNVPLSLLSYTCGNEVYGWTENPHRAGRTPGGSTGGEAALIASGGSLIGIGSDVGGSIRMPAQYSGIAGVKPSSARLSLLRIDEDYKGPIRGLGHPLIEANEGPMAASIETCAEILKQFWNSSFFSEIDPYKPPVRWDDALFGEGRKYQIGYYTTDGWFESTSGCARVVEEAKEILEKQGHTLVPFSPPSVPEAFRTYLACITVDGGNRYQGT</sequence>
<feature type="domain" description="Amidase" evidence="1">
    <location>
        <begin position="81"/>
        <end position="383"/>
    </location>
</feature>
<dbReference type="GO" id="GO:0004040">
    <property type="term" value="F:amidase activity"/>
    <property type="evidence" value="ECO:0007669"/>
    <property type="project" value="TreeGrafter"/>
</dbReference>
<gene>
    <name evidence="2" type="ORF">PMAYCL1PPCAC_04161</name>
</gene>
<dbReference type="GO" id="GO:0009062">
    <property type="term" value="P:fatty acid catabolic process"/>
    <property type="evidence" value="ECO:0007669"/>
    <property type="project" value="TreeGrafter"/>
</dbReference>
<dbReference type="SUPFAM" id="SSF75304">
    <property type="entry name" value="Amidase signature (AS) enzymes"/>
    <property type="match status" value="1"/>
</dbReference>
<dbReference type="GO" id="GO:0017064">
    <property type="term" value="F:fatty acid amide hydrolase activity"/>
    <property type="evidence" value="ECO:0007669"/>
    <property type="project" value="TreeGrafter"/>
</dbReference>
<protein>
    <recommendedName>
        <fullName evidence="1">Amidase domain-containing protein</fullName>
    </recommendedName>
</protein>
<dbReference type="Proteomes" id="UP001328107">
    <property type="component" value="Unassembled WGS sequence"/>
</dbReference>
<feature type="non-terminal residue" evidence="2">
    <location>
        <position position="388"/>
    </location>
</feature>
<dbReference type="PANTHER" id="PTHR45847">
    <property type="entry name" value="FATTY ACID AMIDE HYDROLASE"/>
    <property type="match status" value="1"/>
</dbReference>
<evidence type="ECO:0000313" key="3">
    <source>
        <dbReference type="Proteomes" id="UP001328107"/>
    </source>
</evidence>
<dbReference type="InterPro" id="IPR052096">
    <property type="entry name" value="Endocannabinoid_amidase"/>
</dbReference>
<dbReference type="Pfam" id="PF01425">
    <property type="entry name" value="Amidase"/>
    <property type="match status" value="1"/>
</dbReference>
<dbReference type="InterPro" id="IPR023631">
    <property type="entry name" value="Amidase_dom"/>
</dbReference>
<reference evidence="3" key="1">
    <citation type="submission" date="2022-10" db="EMBL/GenBank/DDBJ databases">
        <title>Genome assembly of Pristionchus species.</title>
        <authorList>
            <person name="Yoshida K."/>
            <person name="Sommer R.J."/>
        </authorList>
    </citation>
    <scope>NUCLEOTIDE SEQUENCE [LARGE SCALE GENOMIC DNA]</scope>
    <source>
        <strain evidence="3">RS5460</strain>
    </source>
</reference>
<dbReference type="InterPro" id="IPR036928">
    <property type="entry name" value="AS_sf"/>
</dbReference>
<evidence type="ECO:0000313" key="2">
    <source>
        <dbReference type="EMBL" id="GMR33966.1"/>
    </source>
</evidence>
<name>A0AAN5CAH8_9BILA</name>
<accession>A0AAN5CAH8</accession>
<evidence type="ECO:0000259" key="1">
    <source>
        <dbReference type="Pfam" id="PF01425"/>
    </source>
</evidence>
<keyword evidence="3" id="KW-1185">Reference proteome</keyword>
<comment type="caution">
    <text evidence="2">The sequence shown here is derived from an EMBL/GenBank/DDBJ whole genome shotgun (WGS) entry which is preliminary data.</text>
</comment>